<accession>A0A955IVW7</accession>
<evidence type="ECO:0000313" key="2">
    <source>
        <dbReference type="EMBL" id="MCA9302088.1"/>
    </source>
</evidence>
<reference evidence="2" key="2">
    <citation type="journal article" date="2021" name="Microbiome">
        <title>Successional dynamics and alternative stable states in a saline activated sludge microbial community over 9 years.</title>
        <authorList>
            <person name="Wang Y."/>
            <person name="Ye J."/>
            <person name="Ju F."/>
            <person name="Liu L."/>
            <person name="Boyd J.A."/>
            <person name="Deng Y."/>
            <person name="Parks D.H."/>
            <person name="Jiang X."/>
            <person name="Yin X."/>
            <person name="Woodcroft B.J."/>
            <person name="Tyson G.W."/>
            <person name="Hugenholtz P."/>
            <person name="Polz M.F."/>
            <person name="Zhang T."/>
        </authorList>
    </citation>
    <scope>NUCLEOTIDE SEQUENCE</scope>
    <source>
        <strain evidence="2">HKST-UBA80</strain>
    </source>
</reference>
<dbReference type="CDD" id="cd02947">
    <property type="entry name" value="TRX_family"/>
    <property type="match status" value="1"/>
</dbReference>
<protein>
    <submittedName>
        <fullName evidence="2">Thioredoxin family protein</fullName>
    </submittedName>
</protein>
<dbReference type="PROSITE" id="PS51352">
    <property type="entry name" value="THIOREDOXIN_2"/>
    <property type="match status" value="1"/>
</dbReference>
<dbReference type="Pfam" id="PF00085">
    <property type="entry name" value="Thioredoxin"/>
    <property type="match status" value="1"/>
</dbReference>
<dbReference type="EMBL" id="JAGQNY010000006">
    <property type="protein sequence ID" value="MCA9302088.1"/>
    <property type="molecule type" value="Genomic_DNA"/>
</dbReference>
<name>A0A955IVW7_UNCKA</name>
<evidence type="ECO:0000259" key="1">
    <source>
        <dbReference type="PROSITE" id="PS51352"/>
    </source>
</evidence>
<dbReference type="SUPFAM" id="SSF52833">
    <property type="entry name" value="Thioredoxin-like"/>
    <property type="match status" value="1"/>
</dbReference>
<proteinExistence type="predicted"/>
<comment type="caution">
    <text evidence="2">The sequence shown here is derived from an EMBL/GenBank/DDBJ whole genome shotgun (WGS) entry which is preliminary data.</text>
</comment>
<dbReference type="AlphaFoldDB" id="A0A955IVW7"/>
<organism evidence="2 3">
    <name type="scientific">candidate division WWE3 bacterium</name>
    <dbReference type="NCBI Taxonomy" id="2053526"/>
    <lineage>
        <taxon>Bacteria</taxon>
        <taxon>Katanobacteria</taxon>
    </lineage>
</organism>
<dbReference type="InterPro" id="IPR013766">
    <property type="entry name" value="Thioredoxin_domain"/>
</dbReference>
<sequence length="163" mass="18101">MRNKKLFALSLLAGLAFIGLIALFAKSNEQRFSTSPAKNSFIEDDVERSAQDAISEGLKDGQFSYLDYSPEILDRLNNKKVLLFFFAPWCPTCRAAEKEIMEKGAFELPKDLVVLKVDYDSSIALRKKYGVTVQHTFVQISGIGGEENSWIGGGVSAINQNLE</sequence>
<dbReference type="Gene3D" id="3.40.30.10">
    <property type="entry name" value="Glutaredoxin"/>
    <property type="match status" value="1"/>
</dbReference>
<evidence type="ECO:0000313" key="3">
    <source>
        <dbReference type="Proteomes" id="UP000714817"/>
    </source>
</evidence>
<gene>
    <name evidence="2" type="ORF">KDA10_01810</name>
</gene>
<dbReference type="Proteomes" id="UP000714817">
    <property type="component" value="Unassembled WGS sequence"/>
</dbReference>
<feature type="domain" description="Thioredoxin" evidence="1">
    <location>
        <begin position="44"/>
        <end position="163"/>
    </location>
</feature>
<dbReference type="InterPro" id="IPR036249">
    <property type="entry name" value="Thioredoxin-like_sf"/>
</dbReference>
<reference evidence="2" key="1">
    <citation type="submission" date="2020-04" db="EMBL/GenBank/DDBJ databases">
        <authorList>
            <person name="Zhang T."/>
        </authorList>
    </citation>
    <scope>NUCLEOTIDE SEQUENCE</scope>
    <source>
        <strain evidence="2">HKST-UBA80</strain>
    </source>
</reference>